<evidence type="ECO:0000313" key="2">
    <source>
        <dbReference type="Proteomes" id="UP000471293"/>
    </source>
</evidence>
<dbReference type="RefSeq" id="WP_164344412.1">
    <property type="nucleotide sequence ID" value="NZ_JAAGLQ010000228.1"/>
</dbReference>
<reference evidence="1 2" key="1">
    <citation type="submission" date="2020-01" db="EMBL/GenBank/DDBJ databases">
        <title>Insect and environment-associated Actinomycetes.</title>
        <authorList>
            <person name="Currrie C."/>
            <person name="Chevrette M."/>
            <person name="Carlson C."/>
            <person name="Stubbendieck R."/>
            <person name="Wendt-Pienkowski E."/>
        </authorList>
    </citation>
    <scope>NUCLEOTIDE SEQUENCE [LARGE SCALE GENOMIC DNA]</scope>
    <source>
        <strain evidence="1 2">SID11342</strain>
    </source>
</reference>
<proteinExistence type="predicted"/>
<dbReference type="AlphaFoldDB" id="A0A6N9TXH6"/>
<protein>
    <submittedName>
        <fullName evidence="1">Uncharacterized protein</fullName>
    </submittedName>
</protein>
<gene>
    <name evidence="1" type="ORF">G3I29_11760</name>
</gene>
<organism evidence="1 2">
    <name type="scientific">Streptomyces halstedii</name>
    <dbReference type="NCBI Taxonomy" id="1944"/>
    <lineage>
        <taxon>Bacteria</taxon>
        <taxon>Bacillati</taxon>
        <taxon>Actinomycetota</taxon>
        <taxon>Actinomycetes</taxon>
        <taxon>Kitasatosporales</taxon>
        <taxon>Streptomycetaceae</taxon>
        <taxon>Streptomyces</taxon>
    </lineage>
</organism>
<dbReference type="Proteomes" id="UP000471293">
    <property type="component" value="Unassembled WGS sequence"/>
</dbReference>
<sequence>MANGPARTAGPGFLDGLFPVMTSTAFQDFSSSALLDSSAEETVDGLAALSRWRRATWWSGTR</sequence>
<comment type="caution">
    <text evidence="1">The sequence shown here is derived from an EMBL/GenBank/DDBJ whole genome shotgun (WGS) entry which is preliminary data.</text>
</comment>
<dbReference type="EMBL" id="JAAGLQ010000228">
    <property type="protein sequence ID" value="NEA16191.1"/>
    <property type="molecule type" value="Genomic_DNA"/>
</dbReference>
<name>A0A6N9TXH6_STRHA</name>
<evidence type="ECO:0000313" key="1">
    <source>
        <dbReference type="EMBL" id="NEA16191.1"/>
    </source>
</evidence>
<accession>A0A6N9TXH6</accession>